<comment type="caution">
    <text evidence="7">The sequence shown here is derived from an EMBL/GenBank/DDBJ whole genome shotgun (WGS) entry which is preliminary data.</text>
</comment>
<evidence type="ECO:0000256" key="1">
    <source>
        <dbReference type="ARBA" id="ARBA00001974"/>
    </source>
</evidence>
<evidence type="ECO:0000256" key="3">
    <source>
        <dbReference type="ARBA" id="ARBA00022827"/>
    </source>
</evidence>
<evidence type="ECO:0000313" key="7">
    <source>
        <dbReference type="EMBL" id="VUC35375.1"/>
    </source>
</evidence>
<evidence type="ECO:0000256" key="4">
    <source>
        <dbReference type="ARBA" id="ARBA00023002"/>
    </source>
</evidence>
<evidence type="ECO:0000313" key="8">
    <source>
        <dbReference type="Proteomes" id="UP000766486"/>
    </source>
</evidence>
<accession>A0ABY6UVD0</accession>
<dbReference type="Pfam" id="PF01494">
    <property type="entry name" value="FAD_binding_3"/>
    <property type="match status" value="1"/>
</dbReference>
<dbReference type="EMBL" id="CABFNS010000910">
    <property type="protein sequence ID" value="VUC35375.1"/>
    <property type="molecule type" value="Genomic_DNA"/>
</dbReference>
<evidence type="ECO:0000259" key="6">
    <source>
        <dbReference type="Pfam" id="PF01494"/>
    </source>
</evidence>
<name>A0ABY6UVD0_BIOOC</name>
<reference evidence="7 8" key="1">
    <citation type="submission" date="2019-06" db="EMBL/GenBank/DDBJ databases">
        <authorList>
            <person name="Broberg M."/>
        </authorList>
    </citation>
    <scope>NUCLEOTIDE SEQUENCE [LARGE SCALE GENOMIC DNA]</scope>
</reference>
<keyword evidence="4" id="KW-0560">Oxidoreductase</keyword>
<keyword evidence="3" id="KW-0274">FAD</keyword>
<dbReference type="Pfam" id="PF13450">
    <property type="entry name" value="NAD_binding_8"/>
    <property type="match status" value="1"/>
</dbReference>
<dbReference type="PANTHER" id="PTHR47178">
    <property type="entry name" value="MONOOXYGENASE, FAD-BINDING"/>
    <property type="match status" value="1"/>
</dbReference>
<sequence>MADEPIIIIGAGVSGLVLAQYLRKEKIPFKLFERDTDLETRGVGWGLTLHWSLPALRKLLPEDLVARIPEAYVDRAAVQAGDVSRFPFFDLSTGELIAQSPALPEWQRIRVSRQKLRELLATGLDIQWGKSFSSLQQDGHSVTASFEDGSSATGRLLVACDGAQSRVRKELFPEQSDLHEIPVRMMGFKLRPSPEKAQALKRLDPFFLQGTCSKNDSFVYISLLEAPETTQDDHSGGYVYQMCVSWPYRPGFLGNESPLDVPASESERYRLLRQIASTWAEQFQSVAYEFPEGEEIKDLVPRDFPPPSTLRTAGRSILMGDAIHAMAMYRGEGANHSILDVDDFVEAIGPKLEESSELEDLRASLDVYERGLVDRARPGVLASRQACLDAHKWSRISTESPLLTRREMKLQFDESNMTEP</sequence>
<comment type="cofactor">
    <cofactor evidence="1">
        <name>FAD</name>
        <dbReference type="ChEBI" id="CHEBI:57692"/>
    </cofactor>
</comment>
<dbReference type="PRINTS" id="PR00420">
    <property type="entry name" value="RNGMNOXGNASE"/>
</dbReference>
<proteinExistence type="predicted"/>
<keyword evidence="8" id="KW-1185">Reference proteome</keyword>
<dbReference type="PANTHER" id="PTHR47178:SF1">
    <property type="entry name" value="FAD-BINDING DOMAIN-CONTAINING PROTEIN-RELATED"/>
    <property type="match status" value="1"/>
</dbReference>
<keyword evidence="2" id="KW-0285">Flavoprotein</keyword>
<evidence type="ECO:0000256" key="2">
    <source>
        <dbReference type="ARBA" id="ARBA00022630"/>
    </source>
</evidence>
<organism evidence="7 8">
    <name type="scientific">Bionectria ochroleuca</name>
    <name type="common">Gliocladium roseum</name>
    <dbReference type="NCBI Taxonomy" id="29856"/>
    <lineage>
        <taxon>Eukaryota</taxon>
        <taxon>Fungi</taxon>
        <taxon>Dikarya</taxon>
        <taxon>Ascomycota</taxon>
        <taxon>Pezizomycotina</taxon>
        <taxon>Sordariomycetes</taxon>
        <taxon>Hypocreomycetidae</taxon>
        <taxon>Hypocreales</taxon>
        <taxon>Bionectriaceae</taxon>
        <taxon>Clonostachys</taxon>
    </lineage>
</organism>
<dbReference type="InterPro" id="IPR036188">
    <property type="entry name" value="FAD/NAD-bd_sf"/>
</dbReference>
<keyword evidence="5" id="KW-0503">Monooxygenase</keyword>
<dbReference type="SUPFAM" id="SSF51905">
    <property type="entry name" value="FAD/NAD(P)-binding domain"/>
    <property type="match status" value="1"/>
</dbReference>
<dbReference type="Proteomes" id="UP000766486">
    <property type="component" value="Unassembled WGS sequence"/>
</dbReference>
<evidence type="ECO:0000256" key="5">
    <source>
        <dbReference type="ARBA" id="ARBA00023033"/>
    </source>
</evidence>
<gene>
    <name evidence="7" type="ORF">CLO192961_LOCUS411202</name>
</gene>
<dbReference type="InterPro" id="IPR002938">
    <property type="entry name" value="FAD-bd"/>
</dbReference>
<feature type="domain" description="FAD-binding" evidence="6">
    <location>
        <begin position="120"/>
        <end position="174"/>
    </location>
</feature>
<dbReference type="Gene3D" id="3.50.50.60">
    <property type="entry name" value="FAD/NAD(P)-binding domain"/>
    <property type="match status" value="1"/>
</dbReference>
<protein>
    <recommendedName>
        <fullName evidence="6">FAD-binding domain-containing protein</fullName>
    </recommendedName>
</protein>